<keyword evidence="2" id="KW-1185">Reference proteome</keyword>
<dbReference type="GeneID" id="77951761"/>
<proteinExistence type="predicted"/>
<dbReference type="EMBL" id="MT498058">
    <property type="protein sequence ID" value="QKY79917.1"/>
    <property type="molecule type" value="Genomic_DNA"/>
</dbReference>
<evidence type="ECO:0000313" key="1">
    <source>
        <dbReference type="EMBL" id="QKY79917.1"/>
    </source>
</evidence>
<organism evidence="1 2">
    <name type="scientific">Gordonia phage Clawz</name>
    <dbReference type="NCBI Taxonomy" id="2743910"/>
    <lineage>
        <taxon>Viruses</taxon>
        <taxon>Duplodnaviria</taxon>
        <taxon>Heunggongvirae</taxon>
        <taxon>Uroviricota</taxon>
        <taxon>Caudoviricetes</taxon>
        <taxon>Clawzvirus</taxon>
        <taxon>Clawzvirus clawz</taxon>
    </lineage>
</organism>
<protein>
    <submittedName>
        <fullName evidence="1">Uncharacterized protein</fullName>
    </submittedName>
</protein>
<dbReference type="RefSeq" id="YP_010675434.1">
    <property type="nucleotide sequence ID" value="NC_071004.1"/>
</dbReference>
<dbReference type="Proteomes" id="UP000821895">
    <property type="component" value="Segment"/>
</dbReference>
<evidence type="ECO:0000313" key="2">
    <source>
        <dbReference type="Proteomes" id="UP000821895"/>
    </source>
</evidence>
<sequence>MNLPTQSETTVVDWRLADEDVMIRKVTTEAIRYMVTRLITCGITGNVLDYRTCVAYADEDGDVLYVADPSVDDDETRQRLRKATRVRYAVVR</sequence>
<reference evidence="1" key="1">
    <citation type="submission" date="2020-05" db="EMBL/GenBank/DDBJ databases">
        <authorList>
            <person name="Conneilly E.M."/>
            <person name="Corace M.L."/>
            <person name="Daly D."/>
            <person name="Dejene M.A."/>
            <person name="Deng Y."/>
            <person name="Kelly J.M."/>
            <person name="Masiello C.S."/>
            <person name="McDonough D."/>
            <person name="Musser E."/>
            <person name="Pecorale A.L."/>
            <person name="Ray R.F."/>
            <person name="Regan I.M."/>
            <person name="Shedd N.A."/>
            <person name="Tatone J.R."/>
            <person name="Tocci C.W."/>
            <person name="Zarate C.M."/>
            <person name="Whitefleet-Smith J.L."/>
            <person name="Garlena R.A."/>
            <person name="Russell D.A."/>
            <person name="Pope W.H."/>
            <person name="Jacobs-Sera D."/>
            <person name="Hatfull G.F."/>
        </authorList>
    </citation>
    <scope>NUCLEOTIDE SEQUENCE</scope>
</reference>
<accession>A0AAE7F9L6</accession>
<name>A0AAE7F9L6_9CAUD</name>
<gene>
    <name evidence="1" type="primary">5</name>
    <name evidence="1" type="ORF">SEA_CLAWZ_5</name>
</gene>
<dbReference type="KEGG" id="vg:77951761"/>